<protein>
    <submittedName>
        <fullName evidence="1">Uncharacterized protein</fullName>
    </submittedName>
</protein>
<comment type="caution">
    <text evidence="1">The sequence shown here is derived from an EMBL/GenBank/DDBJ whole genome shotgun (WGS) entry which is preliminary data.</text>
</comment>
<name>A0ABD0PV10_CIRMR</name>
<reference evidence="1 2" key="1">
    <citation type="submission" date="2024-05" db="EMBL/GenBank/DDBJ databases">
        <title>Genome sequencing and assembly of Indian major carp, Cirrhinus mrigala (Hamilton, 1822).</title>
        <authorList>
            <person name="Mohindra V."/>
            <person name="Chowdhury L.M."/>
            <person name="Lal K."/>
            <person name="Jena J.K."/>
        </authorList>
    </citation>
    <scope>NUCLEOTIDE SEQUENCE [LARGE SCALE GENOMIC DNA]</scope>
    <source>
        <strain evidence="1">CM1030</strain>
        <tissue evidence="1">Blood</tissue>
    </source>
</reference>
<keyword evidence="2" id="KW-1185">Reference proteome</keyword>
<organism evidence="1 2">
    <name type="scientific">Cirrhinus mrigala</name>
    <name type="common">Mrigala</name>
    <dbReference type="NCBI Taxonomy" id="683832"/>
    <lineage>
        <taxon>Eukaryota</taxon>
        <taxon>Metazoa</taxon>
        <taxon>Chordata</taxon>
        <taxon>Craniata</taxon>
        <taxon>Vertebrata</taxon>
        <taxon>Euteleostomi</taxon>
        <taxon>Actinopterygii</taxon>
        <taxon>Neopterygii</taxon>
        <taxon>Teleostei</taxon>
        <taxon>Ostariophysi</taxon>
        <taxon>Cypriniformes</taxon>
        <taxon>Cyprinidae</taxon>
        <taxon>Labeoninae</taxon>
        <taxon>Labeonini</taxon>
        <taxon>Cirrhinus</taxon>
    </lineage>
</organism>
<dbReference type="Proteomes" id="UP001529510">
    <property type="component" value="Unassembled WGS sequence"/>
</dbReference>
<evidence type="ECO:0000313" key="1">
    <source>
        <dbReference type="EMBL" id="KAL0177261.1"/>
    </source>
</evidence>
<dbReference type="EMBL" id="JAMKFB020000013">
    <property type="protein sequence ID" value="KAL0177261.1"/>
    <property type="molecule type" value="Genomic_DNA"/>
</dbReference>
<evidence type="ECO:0000313" key="2">
    <source>
        <dbReference type="Proteomes" id="UP001529510"/>
    </source>
</evidence>
<accession>A0ABD0PV10</accession>
<gene>
    <name evidence="1" type="ORF">M9458_026155</name>
</gene>
<feature type="non-terminal residue" evidence="1">
    <location>
        <position position="79"/>
    </location>
</feature>
<dbReference type="AlphaFoldDB" id="A0ABD0PV10"/>
<proteinExistence type="predicted"/>
<sequence length="79" mass="9350">MEHAERRNCGCSCHMPQEPLEEFYRDLCLVPEEVQAVQHRLLMRHTVTLPKSEDFVLICSILEGKPEKRTVLRQNRDMK</sequence>